<sequence>MNGSMYQMMKIVSYVKKRIREGTESSLIMPDSNRSIFFEFLEEGFLFAKKNKTAANVQDWYRILQQKNIKTVKMHISVANNDPRMAGFANGEAEGLVTAYGKGAVTYWKPSWSYNQEAHAWDICYKEILWENMRIEYLEQEDDPTDDFKEALKKIETFADEIGFDHYARDFREAYEILCGIKPADYPKWMERDRHLFNPETARLVLAVEKADVFGGMGSWNDSPPYYAHDRGRDEEYDQVTYELYVQSRRAAMYAVNH</sequence>
<organism evidence="1 2">
    <name type="scientific">Aristaeella lactis</name>
    <dbReference type="NCBI Taxonomy" id="3046383"/>
    <lineage>
        <taxon>Bacteria</taxon>
        <taxon>Bacillati</taxon>
        <taxon>Bacillota</taxon>
        <taxon>Clostridia</taxon>
        <taxon>Eubacteriales</taxon>
        <taxon>Aristaeellaceae</taxon>
        <taxon>Aristaeella</taxon>
    </lineage>
</organism>
<dbReference type="Proteomes" id="UP000192328">
    <property type="component" value="Unassembled WGS sequence"/>
</dbReference>
<protein>
    <submittedName>
        <fullName evidence="1">Uncharacterized protein</fullName>
    </submittedName>
</protein>
<evidence type="ECO:0000313" key="1">
    <source>
        <dbReference type="EMBL" id="SMC65584.1"/>
    </source>
</evidence>
<comment type="caution">
    <text evidence="1">The sequence shown here is derived from an EMBL/GenBank/DDBJ whole genome shotgun (WGS) entry which is preliminary data.</text>
</comment>
<evidence type="ECO:0000313" key="2">
    <source>
        <dbReference type="Proteomes" id="UP000192328"/>
    </source>
</evidence>
<proteinExistence type="predicted"/>
<name>A0AC61PLV9_9FIRM</name>
<gene>
    <name evidence="1" type="ORF">SAMN06297397_1801</name>
</gene>
<dbReference type="EMBL" id="FWXZ01000003">
    <property type="protein sequence ID" value="SMC65584.1"/>
    <property type="molecule type" value="Genomic_DNA"/>
</dbReference>
<accession>A0AC61PLV9</accession>
<reference evidence="1" key="1">
    <citation type="submission" date="2017-04" db="EMBL/GenBank/DDBJ databases">
        <authorList>
            <person name="Varghese N."/>
            <person name="Submissions S."/>
        </authorList>
    </citation>
    <scope>NUCLEOTIDE SEQUENCE</scope>
    <source>
        <strain evidence="1">WTE2008</strain>
    </source>
</reference>
<keyword evidence="2" id="KW-1185">Reference proteome</keyword>